<dbReference type="AlphaFoldDB" id="A0AAU7U4C0"/>
<reference evidence="2" key="1">
    <citation type="submission" date="2024-06" db="EMBL/GenBank/DDBJ databases">
        <title>Multiomics insights into the TNT degradation mechanism by Pantoea sp. BJ2 isolated from an ammunition destruction site.</title>
        <authorList>
            <person name="Luo J."/>
        </authorList>
    </citation>
    <scope>NUCLEOTIDE SEQUENCE</scope>
    <source>
        <strain evidence="2">BJ2</strain>
        <plasmid evidence="2">plasmindB</plasmid>
    </source>
</reference>
<gene>
    <name evidence="2" type="ORF">AAF463_24095</name>
</gene>
<sequence>MHTLSPLSKQHLHIFVRADHDALNNKKVTFASLKTLNRVTQSNVKLPSSLHKQAVETINSLKETLKAQNSKVLNKKMAKLNDILTSVNRNYDSHAFDPASLKLESNKIAAENALKSALEAMYMTPGDDIGKKYTNGREALKNSLNEYFHRESGDNNNVYEKSFSSDFYDIHSNTFMEHLAENYNDYATRKFEEKKHNKLVRQERRKEREKSATNPSPSVQSTVAVSTLNTSKSNSNIPRGLIAAWVLHSDKIQNRSDKIFNGKNAADDLAKLVNEGEYKKHRMLSNIPESKGGFSGLKQSLKNLDGENFRQLGDELNQTINESGYIIGNNLYRGVSNYEADLWRRAGEGNDFKPERFSSFSFNEKRAENFSSGWVIVSDKTRGIRVNNYYPGRDEEEFLTSRSSIFTINQIDNETKRIFVSQH</sequence>
<evidence type="ECO:0008006" key="3">
    <source>
        <dbReference type="Google" id="ProtNLM"/>
    </source>
</evidence>
<geneLocation type="plasmid" evidence="2">
    <name>plasmindB</name>
</geneLocation>
<name>A0AAU7U4C0_9GAMM</name>
<keyword evidence="2" id="KW-0614">Plasmid</keyword>
<feature type="compositionally biased region" description="Basic and acidic residues" evidence="1">
    <location>
        <begin position="194"/>
        <end position="211"/>
    </location>
</feature>
<dbReference type="EMBL" id="CP158294">
    <property type="protein sequence ID" value="XBV47712.1"/>
    <property type="molecule type" value="Genomic_DNA"/>
</dbReference>
<accession>A0AAU7U4C0</accession>
<evidence type="ECO:0000256" key="1">
    <source>
        <dbReference type="SAM" id="MobiDB-lite"/>
    </source>
</evidence>
<feature type="region of interest" description="Disordered" evidence="1">
    <location>
        <begin position="194"/>
        <end position="222"/>
    </location>
</feature>
<proteinExistence type="predicted"/>
<evidence type="ECO:0000313" key="2">
    <source>
        <dbReference type="EMBL" id="XBV47712.1"/>
    </source>
</evidence>
<organism evidence="2">
    <name type="scientific">Pantoea sp. BJ2</name>
    <dbReference type="NCBI Taxonomy" id="3141322"/>
    <lineage>
        <taxon>Bacteria</taxon>
        <taxon>Pseudomonadati</taxon>
        <taxon>Pseudomonadota</taxon>
        <taxon>Gammaproteobacteria</taxon>
        <taxon>Enterobacterales</taxon>
        <taxon>Erwiniaceae</taxon>
        <taxon>Pantoea</taxon>
    </lineage>
</organism>
<feature type="compositionally biased region" description="Polar residues" evidence="1">
    <location>
        <begin position="212"/>
        <end position="222"/>
    </location>
</feature>
<dbReference type="SUPFAM" id="SSF56399">
    <property type="entry name" value="ADP-ribosylation"/>
    <property type="match status" value="1"/>
</dbReference>
<dbReference type="RefSeq" id="WP_350262759.1">
    <property type="nucleotide sequence ID" value="NZ_CP158294.1"/>
</dbReference>
<protein>
    <recommendedName>
        <fullName evidence="3">NAD(+)--protein-arginine ADP-ribosyltransferase</fullName>
    </recommendedName>
</protein>
<dbReference type="Gene3D" id="3.90.176.10">
    <property type="entry name" value="Toxin ADP-ribosyltransferase, Chain A, domain 1"/>
    <property type="match status" value="1"/>
</dbReference>